<name>A0A1Y2H3V0_9FUNG</name>
<reference evidence="2 3" key="1">
    <citation type="submission" date="2016-07" db="EMBL/GenBank/DDBJ databases">
        <title>Pervasive Adenine N6-methylation of Active Genes in Fungi.</title>
        <authorList>
            <consortium name="DOE Joint Genome Institute"/>
            <person name="Mondo S.J."/>
            <person name="Dannebaum R.O."/>
            <person name="Kuo R.C."/>
            <person name="Labutti K."/>
            <person name="Haridas S."/>
            <person name="Kuo A."/>
            <person name="Salamov A."/>
            <person name="Ahrendt S.R."/>
            <person name="Lipzen A."/>
            <person name="Sullivan W."/>
            <person name="Andreopoulos W.B."/>
            <person name="Clum A."/>
            <person name="Lindquist E."/>
            <person name="Daum C."/>
            <person name="Ramamoorthy G.K."/>
            <person name="Gryganskyi A."/>
            <person name="Culley D."/>
            <person name="Magnuson J.K."/>
            <person name="James T.Y."/>
            <person name="O'Malley M.A."/>
            <person name="Stajich J.E."/>
            <person name="Spatafora J.W."/>
            <person name="Visel A."/>
            <person name="Grigoriev I.V."/>
        </authorList>
    </citation>
    <scope>NUCLEOTIDE SEQUENCE [LARGE SCALE GENOMIC DNA]</scope>
    <source>
        <strain evidence="2 3">PL171</strain>
    </source>
</reference>
<organism evidence="2 3">
    <name type="scientific">Catenaria anguillulae PL171</name>
    <dbReference type="NCBI Taxonomy" id="765915"/>
    <lineage>
        <taxon>Eukaryota</taxon>
        <taxon>Fungi</taxon>
        <taxon>Fungi incertae sedis</taxon>
        <taxon>Blastocladiomycota</taxon>
        <taxon>Blastocladiomycetes</taxon>
        <taxon>Blastocladiales</taxon>
        <taxon>Catenariaceae</taxon>
        <taxon>Catenaria</taxon>
    </lineage>
</organism>
<feature type="region of interest" description="Disordered" evidence="1">
    <location>
        <begin position="383"/>
        <end position="408"/>
    </location>
</feature>
<keyword evidence="3" id="KW-1185">Reference proteome</keyword>
<feature type="region of interest" description="Disordered" evidence="1">
    <location>
        <begin position="309"/>
        <end position="371"/>
    </location>
</feature>
<evidence type="ECO:0000313" key="2">
    <source>
        <dbReference type="EMBL" id="ORZ29237.1"/>
    </source>
</evidence>
<proteinExistence type="predicted"/>
<comment type="caution">
    <text evidence="2">The sequence shown here is derived from an EMBL/GenBank/DDBJ whole genome shotgun (WGS) entry which is preliminary data.</text>
</comment>
<protein>
    <submittedName>
        <fullName evidence="2">Uncharacterized protein</fullName>
    </submittedName>
</protein>
<dbReference type="EMBL" id="MCFL01000273">
    <property type="protein sequence ID" value="ORZ29237.1"/>
    <property type="molecule type" value="Genomic_DNA"/>
</dbReference>
<dbReference type="Proteomes" id="UP000193411">
    <property type="component" value="Unassembled WGS sequence"/>
</dbReference>
<evidence type="ECO:0000313" key="3">
    <source>
        <dbReference type="Proteomes" id="UP000193411"/>
    </source>
</evidence>
<dbReference type="AlphaFoldDB" id="A0A1Y2H3V0"/>
<sequence length="985" mass="105977">MLSVSTISAPRLASAVTANNRAVARYALRYPVVGRAWQEYAAFMEKVDLELLSYQDCFRCFIDWMRAMDPIALVDAAKYTHLFTFIPKMPNMNLGPLEQAQINDHVPAQAVQSQDVLVPLLQDQICHVQAASDGGVMSLKVSDDTIPLKVDDGTTPLKFDLEREQDTVASRITSSEVAQGQTRSFSALDSTEGHVTPQLQDLDLPVLGGQSGCDSTGPVLVGVSHVRSPEENTPIFARPILGAVGACDMDNEATIEIKDVHVSLELPRPVPTPPDSVVAAPAWEPTTIALACEPMAAALVHEPAEASLAGDMDDGCSTVEAGGSPSAKDSGTDKHMGSTHTSNTTQGTQPNEQGCTATRVTGSAPPLSLPDSICHQIETLAAKMHSSSERGKSPSTRPSTNQVKDQHVHRLVSPATDRGSLMGGDTNEGSRTVLKATKLSKEYFPLPFPAFIDIVSLPAGKARRSKKRLRKLLIRRWVVEKRWQAIQAVLPAEQHDQSMPQIPGCDSAVPQVIRLATSAAITGLDHWEGEGCAKENVARSEVAMQLMQVGDPQQLQFAVNEQAAGTMRTQEKSRVVDAAATQAPGSRPPNTLQALAPDIVVVGCAGLDDARPIAAACLIRAPGKTGTQGAIGAVDTPMCGRPPNNSQVLAPDKGVVVDTQAHDKVQTRIGSAAHDEQQHDSWPQLAPDPADSSTTCSIGYFGIKASQVGRNQSIQDTSLDDITRLIGQASRIKPEHGIDTLHMAKAQVDGSAVKSETNHDHALLFRTVSPLRSLYGRGLCAGLQYFSSKGLLLGRFRNHSRRELFDSSVLAHDSHNGRVGSDLQHSSAHGFDTCLAKPASDGRRLHKTAVKMVNTQLKNLPWTPPAGAMQALDPCLVGCGSVRKVAPHVRNMSVVISSVSLQTRTQEWLPPRYMHVHKRIQGIRCAVFSARSMPRSIANDTTWWRATFLFQAPACETRRIKPSCASNGEGDDVTILDRNHPKGGH</sequence>
<feature type="compositionally biased region" description="Polar residues" evidence="1">
    <location>
        <begin position="338"/>
        <end position="361"/>
    </location>
</feature>
<feature type="compositionally biased region" description="Polar residues" evidence="1">
    <location>
        <begin position="393"/>
        <end position="403"/>
    </location>
</feature>
<accession>A0A1Y2H3V0</accession>
<evidence type="ECO:0000256" key="1">
    <source>
        <dbReference type="SAM" id="MobiDB-lite"/>
    </source>
</evidence>
<gene>
    <name evidence="2" type="ORF">BCR44DRAFT_43246</name>
</gene>